<dbReference type="Gene3D" id="3.80.10.10">
    <property type="entry name" value="Ribonuclease Inhibitor"/>
    <property type="match status" value="2"/>
</dbReference>
<dbReference type="Pfam" id="PF25372">
    <property type="entry name" value="DUF7885"/>
    <property type="match status" value="1"/>
</dbReference>
<dbReference type="SMART" id="SM00367">
    <property type="entry name" value="LRR_CC"/>
    <property type="match status" value="5"/>
</dbReference>
<reference evidence="4 5" key="1">
    <citation type="submission" date="2025-05" db="UniProtKB">
        <authorList>
            <consortium name="RefSeq"/>
        </authorList>
    </citation>
    <scope>IDENTIFICATION</scope>
</reference>
<feature type="compositionally biased region" description="Polar residues" evidence="1">
    <location>
        <begin position="1"/>
        <end position="15"/>
    </location>
</feature>
<name>A0ABM1A2I7_APLCA</name>
<dbReference type="RefSeq" id="XP_012939545.1">
    <property type="nucleotide sequence ID" value="XM_013084091.2"/>
</dbReference>
<evidence type="ECO:0000313" key="4">
    <source>
        <dbReference type="RefSeq" id="XP_012939544.1"/>
    </source>
</evidence>
<dbReference type="InterPro" id="IPR032675">
    <property type="entry name" value="LRR_dom_sf"/>
</dbReference>
<dbReference type="SUPFAM" id="SSF52047">
    <property type="entry name" value="RNI-like"/>
    <property type="match status" value="1"/>
</dbReference>
<organism evidence="3 5">
    <name type="scientific">Aplysia californica</name>
    <name type="common">California sea hare</name>
    <dbReference type="NCBI Taxonomy" id="6500"/>
    <lineage>
        <taxon>Eukaryota</taxon>
        <taxon>Metazoa</taxon>
        <taxon>Spiralia</taxon>
        <taxon>Lophotrochozoa</taxon>
        <taxon>Mollusca</taxon>
        <taxon>Gastropoda</taxon>
        <taxon>Heterobranchia</taxon>
        <taxon>Euthyneura</taxon>
        <taxon>Tectipleura</taxon>
        <taxon>Aplysiida</taxon>
        <taxon>Aplysioidea</taxon>
        <taxon>Aplysiidae</taxon>
        <taxon>Aplysia</taxon>
    </lineage>
</organism>
<dbReference type="GeneID" id="101853861"/>
<sequence length="359" mass="40302">MSTSDTKSENCSTGEGDNMTVLPDKQPCHSCNCDEVCEPKDDSLFEDSCSEATESLFSSKDNSCLNDSMTLLDLPWEQVLSYHILPYLSVPDLFRLRAVSPACLELVQLHFSYSHVVNTSPFKDNFSPKAFEIMTRDCQSLRVLSVRGAKSWMTNGLLLKVIISNPRLEKIDLTGCIALSGASMYCIGVNCSHLKHLALRDCVWLTLDNFLSFLCNRRDIEFLDMSGCWNVNDDLVVNLVKTSPRAQCLSFSLKHLLMSNLYGLTDRAVVAVAHSCPNLIQLNLKGCWRITNQSIHLLSQFCPKLRFLQVMECGSVTEDSLKSLRSRGVRIDRLPPPSSSLARLEPLHRNNPHRLNLVL</sequence>
<gene>
    <name evidence="4 5" type="primary">LOC101853861</name>
</gene>
<protein>
    <submittedName>
        <fullName evidence="4 5">F-box/LRR-repeat protein 15 isoform X1</fullName>
    </submittedName>
</protein>
<accession>A0ABM1A2I7</accession>
<keyword evidence="3" id="KW-1185">Reference proteome</keyword>
<dbReference type="PANTHER" id="PTHR13318:SF261">
    <property type="entry name" value="F-BOX DOMAIN-CONTAINING PROTEIN"/>
    <property type="match status" value="1"/>
</dbReference>
<dbReference type="InterPro" id="IPR057207">
    <property type="entry name" value="FBXL15_LRR"/>
</dbReference>
<dbReference type="Proteomes" id="UP000694888">
    <property type="component" value="Unplaced"/>
</dbReference>
<evidence type="ECO:0000313" key="5">
    <source>
        <dbReference type="RefSeq" id="XP_012939545.1"/>
    </source>
</evidence>
<evidence type="ECO:0000256" key="1">
    <source>
        <dbReference type="SAM" id="MobiDB-lite"/>
    </source>
</evidence>
<feature type="domain" description="F-box/LRR-repeat protein 15-like leucin rich repeat" evidence="2">
    <location>
        <begin position="217"/>
        <end position="325"/>
    </location>
</feature>
<evidence type="ECO:0000313" key="3">
    <source>
        <dbReference type="Proteomes" id="UP000694888"/>
    </source>
</evidence>
<evidence type="ECO:0000259" key="2">
    <source>
        <dbReference type="Pfam" id="PF25372"/>
    </source>
</evidence>
<dbReference type="CDD" id="cd22126">
    <property type="entry name" value="F-box_FBXL15"/>
    <property type="match status" value="1"/>
</dbReference>
<dbReference type="PANTHER" id="PTHR13318">
    <property type="entry name" value="PARTNER OF PAIRED, ISOFORM B-RELATED"/>
    <property type="match status" value="1"/>
</dbReference>
<dbReference type="InterPro" id="IPR006553">
    <property type="entry name" value="Leu-rich_rpt_Cys-con_subtyp"/>
</dbReference>
<proteinExistence type="predicted"/>
<feature type="region of interest" description="Disordered" evidence="1">
    <location>
        <begin position="1"/>
        <end position="23"/>
    </location>
</feature>
<dbReference type="RefSeq" id="XP_012939544.1">
    <property type="nucleotide sequence ID" value="XM_013084090.2"/>
</dbReference>